<dbReference type="InterPro" id="IPR036873">
    <property type="entry name" value="Rhodanese-like_dom_sf"/>
</dbReference>
<dbReference type="SMART" id="SM00450">
    <property type="entry name" value="RHOD"/>
    <property type="match status" value="1"/>
</dbReference>
<dbReference type="CDD" id="cd00158">
    <property type="entry name" value="RHOD"/>
    <property type="match status" value="1"/>
</dbReference>
<keyword evidence="3" id="KW-1185">Reference proteome</keyword>
<protein>
    <submittedName>
        <fullName evidence="2">Rhodanese-like domain-containing protein</fullName>
    </submittedName>
</protein>
<organism evidence="2 3">
    <name type="scientific">Exiguobacterium profundum</name>
    <dbReference type="NCBI Taxonomy" id="307643"/>
    <lineage>
        <taxon>Bacteria</taxon>
        <taxon>Bacillati</taxon>
        <taxon>Bacillota</taxon>
        <taxon>Bacilli</taxon>
        <taxon>Bacillales</taxon>
        <taxon>Bacillales Family XII. Incertae Sedis</taxon>
        <taxon>Exiguobacterium</taxon>
    </lineage>
</organism>
<dbReference type="RefSeq" id="WP_275059993.1">
    <property type="nucleotide sequence ID" value="NZ_CP109617.1"/>
</dbReference>
<dbReference type="PANTHER" id="PTHR43031">
    <property type="entry name" value="FAD-DEPENDENT OXIDOREDUCTASE"/>
    <property type="match status" value="1"/>
</dbReference>
<accession>A0ABY8AYX5</accession>
<dbReference type="InterPro" id="IPR050229">
    <property type="entry name" value="GlpE_sulfurtransferase"/>
</dbReference>
<dbReference type="PANTHER" id="PTHR43031:SF17">
    <property type="entry name" value="SULFURTRANSFERASE YTWF-RELATED"/>
    <property type="match status" value="1"/>
</dbReference>
<dbReference type="InterPro" id="IPR001763">
    <property type="entry name" value="Rhodanese-like_dom"/>
</dbReference>
<dbReference type="Pfam" id="PF00581">
    <property type="entry name" value="Rhodanese"/>
    <property type="match status" value="1"/>
</dbReference>
<evidence type="ECO:0000313" key="3">
    <source>
        <dbReference type="Proteomes" id="UP001219957"/>
    </source>
</evidence>
<dbReference type="Gene3D" id="3.40.250.10">
    <property type="entry name" value="Rhodanese-like domain"/>
    <property type="match status" value="1"/>
</dbReference>
<name>A0ABY8AYX5_9BACL</name>
<feature type="domain" description="Rhodanese" evidence="1">
    <location>
        <begin position="15"/>
        <end position="102"/>
    </location>
</feature>
<reference evidence="2 3" key="1">
    <citation type="submission" date="2022-10" db="EMBL/GenBank/DDBJ databases">
        <title>Complete genome sequence of Exiguobacterium profundum TSS-3 isolated from an extremely saline-alkaline spring located in Ixtapa, Chiapas-Mexico.</title>
        <authorList>
            <person name="Rincon-Rosales R."/>
            <person name="Rogel M.A."/>
            <person name="Rincon-Molina C.I."/>
            <person name="Guerrero G."/>
            <person name="Manzano-Gomez L.A."/>
            <person name="Lopez-Lopez A."/>
            <person name="Rincon Molina F.A."/>
            <person name="Martinez-Romero E."/>
        </authorList>
    </citation>
    <scope>NUCLEOTIDE SEQUENCE [LARGE SCALE GENOMIC DNA]</scope>
    <source>
        <strain evidence="2 3">TSS-3</strain>
    </source>
</reference>
<evidence type="ECO:0000313" key="2">
    <source>
        <dbReference type="EMBL" id="WED54558.1"/>
    </source>
</evidence>
<dbReference type="SUPFAM" id="SSF52821">
    <property type="entry name" value="Rhodanese/Cell cycle control phosphatase"/>
    <property type="match status" value="1"/>
</dbReference>
<dbReference type="Proteomes" id="UP001219957">
    <property type="component" value="Chromosome"/>
</dbReference>
<gene>
    <name evidence="2" type="ORF">OE059_10920</name>
</gene>
<dbReference type="EMBL" id="CP109617">
    <property type="protein sequence ID" value="WED54558.1"/>
    <property type="molecule type" value="Genomic_DNA"/>
</dbReference>
<evidence type="ECO:0000259" key="1">
    <source>
        <dbReference type="PROSITE" id="PS50206"/>
    </source>
</evidence>
<sequence>MKTITTTELEALLQADDSLNLIDVREVDEYAGGHIKQAKNVPLSEFGAKVDELDRSKPIHVICAAGGRSMNASAYLDSLGFDVTNVDGGMMSWQGEVEYTITSIGGN</sequence>
<dbReference type="PROSITE" id="PS50206">
    <property type="entry name" value="RHODANESE_3"/>
    <property type="match status" value="1"/>
</dbReference>
<proteinExistence type="predicted"/>